<evidence type="ECO:0000313" key="2">
    <source>
        <dbReference type="Proteomes" id="UP001589568"/>
    </source>
</evidence>
<sequence length="44" mass="5115">MAATAGVALAAIGIWRRCTAPTRYAEWEPAWERADERWRHPHRP</sequence>
<reference evidence="1 2" key="1">
    <citation type="submission" date="2024-09" db="EMBL/GenBank/DDBJ databases">
        <authorList>
            <person name="Sun Q."/>
            <person name="Mori K."/>
        </authorList>
    </citation>
    <scope>NUCLEOTIDE SEQUENCE [LARGE SCALE GENOMIC DNA]</scope>
    <source>
        <strain evidence="1 2">JCM 3324</strain>
    </source>
</reference>
<gene>
    <name evidence="1" type="ORF">ACFFR3_31540</name>
</gene>
<protein>
    <submittedName>
        <fullName evidence="1">Uncharacterized protein</fullName>
    </submittedName>
</protein>
<keyword evidence="2" id="KW-1185">Reference proteome</keyword>
<proteinExistence type="predicted"/>
<dbReference type="RefSeq" id="WP_345408790.1">
    <property type="nucleotide sequence ID" value="NZ_BAAAXS010000001.1"/>
</dbReference>
<evidence type="ECO:0000313" key="1">
    <source>
        <dbReference type="EMBL" id="MFB9474054.1"/>
    </source>
</evidence>
<dbReference type="Proteomes" id="UP001589568">
    <property type="component" value="Unassembled WGS sequence"/>
</dbReference>
<organism evidence="1 2">
    <name type="scientific">Nonomuraea salmonea</name>
    <dbReference type="NCBI Taxonomy" id="46181"/>
    <lineage>
        <taxon>Bacteria</taxon>
        <taxon>Bacillati</taxon>
        <taxon>Actinomycetota</taxon>
        <taxon>Actinomycetes</taxon>
        <taxon>Streptosporangiales</taxon>
        <taxon>Streptosporangiaceae</taxon>
        <taxon>Nonomuraea</taxon>
    </lineage>
</organism>
<accession>A0ABV5NWK3</accession>
<dbReference type="EMBL" id="JBHMCF010000037">
    <property type="protein sequence ID" value="MFB9474054.1"/>
    <property type="molecule type" value="Genomic_DNA"/>
</dbReference>
<name>A0ABV5NWK3_9ACTN</name>
<comment type="caution">
    <text evidence="1">The sequence shown here is derived from an EMBL/GenBank/DDBJ whole genome shotgun (WGS) entry which is preliminary data.</text>
</comment>